<dbReference type="PROSITE" id="PS00211">
    <property type="entry name" value="ABC_TRANSPORTER_1"/>
    <property type="match status" value="1"/>
</dbReference>
<evidence type="ECO:0000256" key="1">
    <source>
        <dbReference type="ARBA" id="ARBA00005417"/>
    </source>
</evidence>
<dbReference type="HOGENOM" id="CLU_000604_1_2_9"/>
<evidence type="ECO:0000313" key="5">
    <source>
        <dbReference type="EMBL" id="AJI23176.1"/>
    </source>
</evidence>
<keyword evidence="3" id="KW-0547">Nucleotide-binding</keyword>
<dbReference type="PANTHER" id="PTHR42711:SF5">
    <property type="entry name" value="ABC TRANSPORTER ATP-BINDING PROTEIN NATA"/>
    <property type="match status" value="1"/>
</dbReference>
<dbReference type="Gene3D" id="3.40.50.300">
    <property type="entry name" value="P-loop containing nucleotide triphosphate hydrolases"/>
    <property type="match status" value="1"/>
</dbReference>
<dbReference type="RefSeq" id="WP_013055892.1">
    <property type="nucleotide sequence ID" value="NZ_BCVB01000003.1"/>
</dbReference>
<dbReference type="SUPFAM" id="SSF52540">
    <property type="entry name" value="P-loop containing nucleoside triphosphate hydrolases"/>
    <property type="match status" value="1"/>
</dbReference>
<dbReference type="GeneID" id="93641545"/>
<dbReference type="PROSITE" id="PS50893">
    <property type="entry name" value="ABC_TRANSPORTER_2"/>
    <property type="match status" value="1"/>
</dbReference>
<dbReference type="EMBL" id="CP009920">
    <property type="protein sequence ID" value="AJI23176.1"/>
    <property type="molecule type" value="Genomic_DNA"/>
</dbReference>
<dbReference type="KEGG" id="bmeg:BG04_3486"/>
<dbReference type="AlphaFoldDB" id="A0A0B6AI13"/>
<gene>
    <name evidence="5" type="ORF">BG04_3486</name>
</gene>
<keyword evidence="2" id="KW-0813">Transport</keyword>
<dbReference type="GO" id="GO:0005524">
    <property type="term" value="F:ATP binding"/>
    <property type="evidence" value="ECO:0007669"/>
    <property type="project" value="UniProtKB-KW"/>
</dbReference>
<protein>
    <submittedName>
        <fullName evidence="5">ABC transporter family protein</fullName>
    </submittedName>
</protein>
<evidence type="ECO:0000313" key="6">
    <source>
        <dbReference type="Proteomes" id="UP000031829"/>
    </source>
</evidence>
<dbReference type="InterPro" id="IPR003593">
    <property type="entry name" value="AAA+_ATPase"/>
</dbReference>
<dbReference type="Pfam" id="PF00005">
    <property type="entry name" value="ABC_tran"/>
    <property type="match status" value="1"/>
</dbReference>
<organism evidence="5 6">
    <name type="scientific">Priestia megaterium (strain ATCC 14581 / DSM 32 / CCUG 1817 / JCM 2506 / NBRC 15308 / NCIMB 9376 / NCTC 10342 / NRRL B-14308 / VKM B-512 / Ford 19)</name>
    <name type="common">Bacillus megaterium</name>
    <dbReference type="NCBI Taxonomy" id="1348623"/>
    <lineage>
        <taxon>Bacteria</taxon>
        <taxon>Bacillati</taxon>
        <taxon>Bacillota</taxon>
        <taxon>Bacilli</taxon>
        <taxon>Bacillales</taxon>
        <taxon>Bacillaceae</taxon>
        <taxon>Priestia</taxon>
    </lineage>
</organism>
<proteinExistence type="inferred from homology"/>
<keyword evidence="4" id="KW-0067">ATP-binding</keyword>
<sequence>MIEINNVSKTYGKKRSLANVTLTVESGEVIGLLGPNGAGKSTLLSILSTITAPSSGNVTIGGLSLKKNQKAIREVIGYVPQDIALWEELSVKENMKMWSKMTSRSLSNEQLQSLCSAVQLEGRWKEKVKNLSGGMKRKLNIAVSLIHEPSVLLMDEPTVGIDLQSKLEIIRYIKQLAAKGKTIIYITHDLNEILDVCHRFAVLKEGKLEFVGTMDQAKEKTGEEAEENVVYKLLHD</sequence>
<evidence type="ECO:0000256" key="3">
    <source>
        <dbReference type="ARBA" id="ARBA00022741"/>
    </source>
</evidence>
<dbReference type="InterPro" id="IPR017871">
    <property type="entry name" value="ABC_transporter-like_CS"/>
</dbReference>
<dbReference type="GO" id="GO:0016887">
    <property type="term" value="F:ATP hydrolysis activity"/>
    <property type="evidence" value="ECO:0007669"/>
    <property type="project" value="InterPro"/>
</dbReference>
<dbReference type="SMART" id="SM00382">
    <property type="entry name" value="AAA"/>
    <property type="match status" value="1"/>
</dbReference>
<dbReference type="InterPro" id="IPR050763">
    <property type="entry name" value="ABC_transporter_ATP-binding"/>
</dbReference>
<dbReference type="PANTHER" id="PTHR42711">
    <property type="entry name" value="ABC TRANSPORTER ATP-BINDING PROTEIN"/>
    <property type="match status" value="1"/>
</dbReference>
<comment type="similarity">
    <text evidence="1">Belongs to the ABC transporter superfamily.</text>
</comment>
<dbReference type="InterPro" id="IPR003439">
    <property type="entry name" value="ABC_transporter-like_ATP-bd"/>
</dbReference>
<dbReference type="CDD" id="cd03230">
    <property type="entry name" value="ABC_DR_subfamily_A"/>
    <property type="match status" value="1"/>
</dbReference>
<dbReference type="Proteomes" id="UP000031829">
    <property type="component" value="Chromosome"/>
</dbReference>
<evidence type="ECO:0000256" key="4">
    <source>
        <dbReference type="ARBA" id="ARBA00022840"/>
    </source>
</evidence>
<accession>A0A0B6AI13</accession>
<evidence type="ECO:0000256" key="2">
    <source>
        <dbReference type="ARBA" id="ARBA00022448"/>
    </source>
</evidence>
<dbReference type="InterPro" id="IPR027417">
    <property type="entry name" value="P-loop_NTPase"/>
</dbReference>
<reference evidence="5 6" key="1">
    <citation type="journal article" date="2015" name="Genome Announc.">
        <title>Complete genome sequences for 35 biothreat assay-relevant bacillus species.</title>
        <authorList>
            <person name="Johnson S.L."/>
            <person name="Daligault H.E."/>
            <person name="Davenport K.W."/>
            <person name="Jaissle J."/>
            <person name="Frey K.G."/>
            <person name="Ladner J.T."/>
            <person name="Broomall S.M."/>
            <person name="Bishop-Lilly K.A."/>
            <person name="Bruce D.C."/>
            <person name="Gibbons H.S."/>
            <person name="Coyne S.R."/>
            <person name="Lo C.C."/>
            <person name="Meincke L."/>
            <person name="Munk A.C."/>
            <person name="Koroleva G.I."/>
            <person name="Rosenzweig C.N."/>
            <person name="Palacios G.F."/>
            <person name="Redden C.L."/>
            <person name="Minogue T.D."/>
            <person name="Chain P.S."/>
        </authorList>
    </citation>
    <scope>NUCLEOTIDE SEQUENCE [LARGE SCALE GENOMIC DNA]</scope>
    <source>
        <strain evidence="6">ATCC 14581 / DSM 32 / JCM 2506 / NBRC 15308 / NCIMB 9376 / NCTC 10342 / NRRL B-14308 / VKM B-512</strain>
    </source>
</reference>
<name>A0A0B6AI13_PRIM2</name>